<organism evidence="7 8">
    <name type="scientific">Momordica charantia</name>
    <name type="common">Bitter gourd</name>
    <name type="synonym">Balsam pear</name>
    <dbReference type="NCBI Taxonomy" id="3673"/>
    <lineage>
        <taxon>Eukaryota</taxon>
        <taxon>Viridiplantae</taxon>
        <taxon>Streptophyta</taxon>
        <taxon>Embryophyta</taxon>
        <taxon>Tracheophyta</taxon>
        <taxon>Spermatophyta</taxon>
        <taxon>Magnoliopsida</taxon>
        <taxon>eudicotyledons</taxon>
        <taxon>Gunneridae</taxon>
        <taxon>Pentapetalae</taxon>
        <taxon>rosids</taxon>
        <taxon>fabids</taxon>
        <taxon>Cucurbitales</taxon>
        <taxon>Cucurbitaceae</taxon>
        <taxon>Momordiceae</taxon>
        <taxon>Momordica</taxon>
    </lineage>
</organism>
<keyword evidence="3 5" id="KW-1133">Transmembrane helix</keyword>
<dbReference type="OrthoDB" id="433512at2759"/>
<reference evidence="8" key="1">
    <citation type="submission" date="2025-08" db="UniProtKB">
        <authorList>
            <consortium name="RefSeq"/>
        </authorList>
    </citation>
    <scope>IDENTIFICATION</scope>
    <source>
        <strain evidence="8">OHB3-1</strain>
    </source>
</reference>
<keyword evidence="4 5" id="KW-0472">Membrane</keyword>
<keyword evidence="2 5" id="KW-0812">Transmembrane</keyword>
<gene>
    <name evidence="8" type="primary">LOC111013732</name>
</gene>
<dbReference type="PROSITE" id="PS50850">
    <property type="entry name" value="MFS"/>
    <property type="match status" value="1"/>
</dbReference>
<dbReference type="SUPFAM" id="SSF103473">
    <property type="entry name" value="MFS general substrate transporter"/>
    <property type="match status" value="1"/>
</dbReference>
<evidence type="ECO:0000256" key="2">
    <source>
        <dbReference type="ARBA" id="ARBA00022692"/>
    </source>
</evidence>
<dbReference type="Gene3D" id="1.20.1250.20">
    <property type="entry name" value="MFS general substrate transporter like domains"/>
    <property type="match status" value="1"/>
</dbReference>
<dbReference type="KEGG" id="mcha:111013732"/>
<feature type="non-terminal residue" evidence="8">
    <location>
        <position position="1"/>
    </location>
</feature>
<dbReference type="AlphaFoldDB" id="A0A6J1CQ92"/>
<sequence length="197" mass="21407">CFRIAKAQTLIALCGTVPGYWFTVALIDIIGRFTIQLVGFIMMTIFMFALAFPYHHWTMKENRIGFLVMYSLTFFFANFGPNSTTFIVPAEIFPARLRSTCHGISAAAGKAGAIVGAFGFLYAAQNSDPSKTDPGYPPGFGVKNSLITLGCINFLGALLTLLVPEPKGKSLEELTGENEIEEDGAAVEHQTNRTVPV</sequence>
<evidence type="ECO:0000256" key="3">
    <source>
        <dbReference type="ARBA" id="ARBA00022989"/>
    </source>
</evidence>
<feature type="transmembrane region" description="Helical" evidence="5">
    <location>
        <begin position="64"/>
        <end position="81"/>
    </location>
</feature>
<dbReference type="Pfam" id="PF00083">
    <property type="entry name" value="Sugar_tr"/>
    <property type="match status" value="1"/>
</dbReference>
<feature type="transmembrane region" description="Helical" evidence="5">
    <location>
        <begin position="7"/>
        <end position="27"/>
    </location>
</feature>
<dbReference type="InterPro" id="IPR005828">
    <property type="entry name" value="MFS_sugar_transport-like"/>
</dbReference>
<dbReference type="InterPro" id="IPR020846">
    <property type="entry name" value="MFS_dom"/>
</dbReference>
<dbReference type="GO" id="GO:0016020">
    <property type="term" value="C:membrane"/>
    <property type="evidence" value="ECO:0007669"/>
    <property type="project" value="UniProtKB-SubCell"/>
</dbReference>
<name>A0A6J1CQ92_MOMCH</name>
<dbReference type="GeneID" id="111013732"/>
<proteinExistence type="predicted"/>
<comment type="subcellular location">
    <subcellularLocation>
        <location evidence="1">Membrane</location>
        <topology evidence="1">Multi-pass membrane protein</topology>
    </subcellularLocation>
</comment>
<feature type="domain" description="Major facilitator superfamily (MFS) profile" evidence="6">
    <location>
        <begin position="1"/>
        <end position="168"/>
    </location>
</feature>
<evidence type="ECO:0000313" key="7">
    <source>
        <dbReference type="Proteomes" id="UP000504603"/>
    </source>
</evidence>
<evidence type="ECO:0000256" key="4">
    <source>
        <dbReference type="ARBA" id="ARBA00023136"/>
    </source>
</evidence>
<dbReference type="GO" id="GO:0022857">
    <property type="term" value="F:transmembrane transporter activity"/>
    <property type="evidence" value="ECO:0007669"/>
    <property type="project" value="InterPro"/>
</dbReference>
<evidence type="ECO:0000259" key="6">
    <source>
        <dbReference type="PROSITE" id="PS50850"/>
    </source>
</evidence>
<keyword evidence="7" id="KW-1185">Reference proteome</keyword>
<evidence type="ECO:0000313" key="8">
    <source>
        <dbReference type="RefSeq" id="XP_022143945.1"/>
    </source>
</evidence>
<dbReference type="Proteomes" id="UP000504603">
    <property type="component" value="Unplaced"/>
</dbReference>
<accession>A0A6J1CQ92</accession>
<feature type="transmembrane region" description="Helical" evidence="5">
    <location>
        <begin position="33"/>
        <end position="52"/>
    </location>
</feature>
<dbReference type="PANTHER" id="PTHR24064">
    <property type="entry name" value="SOLUTE CARRIER FAMILY 22 MEMBER"/>
    <property type="match status" value="1"/>
</dbReference>
<evidence type="ECO:0000256" key="5">
    <source>
        <dbReference type="SAM" id="Phobius"/>
    </source>
</evidence>
<dbReference type="InterPro" id="IPR036259">
    <property type="entry name" value="MFS_trans_sf"/>
</dbReference>
<dbReference type="RefSeq" id="XP_022143945.1">
    <property type="nucleotide sequence ID" value="XM_022288253.1"/>
</dbReference>
<protein>
    <submittedName>
        <fullName evidence="8">Probable inorganic phosphate transporter 1-2</fullName>
    </submittedName>
</protein>
<evidence type="ECO:0000256" key="1">
    <source>
        <dbReference type="ARBA" id="ARBA00004141"/>
    </source>
</evidence>